<accession>A0A1B0BQX4</accession>
<organism evidence="1 2">
    <name type="scientific">Glossina palpalis gambiensis</name>
    <dbReference type="NCBI Taxonomy" id="67801"/>
    <lineage>
        <taxon>Eukaryota</taxon>
        <taxon>Metazoa</taxon>
        <taxon>Ecdysozoa</taxon>
        <taxon>Arthropoda</taxon>
        <taxon>Hexapoda</taxon>
        <taxon>Insecta</taxon>
        <taxon>Pterygota</taxon>
        <taxon>Neoptera</taxon>
        <taxon>Endopterygota</taxon>
        <taxon>Diptera</taxon>
        <taxon>Brachycera</taxon>
        <taxon>Muscomorpha</taxon>
        <taxon>Hippoboscoidea</taxon>
        <taxon>Glossinidae</taxon>
        <taxon>Glossina</taxon>
    </lineage>
</organism>
<evidence type="ECO:0000313" key="2">
    <source>
        <dbReference type="Proteomes" id="UP000092460"/>
    </source>
</evidence>
<proteinExistence type="predicted"/>
<evidence type="ECO:0000313" key="1">
    <source>
        <dbReference type="EnsemblMetazoa" id="GPPI037794-PA"/>
    </source>
</evidence>
<dbReference type="EMBL" id="JXJN01018838">
    <property type="status" value="NOT_ANNOTATED_CDS"/>
    <property type="molecule type" value="Genomic_DNA"/>
</dbReference>
<dbReference type="VEuPathDB" id="VectorBase:GPPI037794"/>
<name>A0A1B0BQX4_9MUSC</name>
<keyword evidence="2" id="KW-1185">Reference proteome</keyword>
<dbReference type="EnsemblMetazoa" id="GPPI037794-RA">
    <property type="protein sequence ID" value="GPPI037794-PA"/>
    <property type="gene ID" value="GPPI037794"/>
</dbReference>
<dbReference type="Proteomes" id="UP000092460">
    <property type="component" value="Unassembled WGS sequence"/>
</dbReference>
<protein>
    <submittedName>
        <fullName evidence="1">Uncharacterized protein</fullName>
    </submittedName>
</protein>
<reference evidence="1" key="2">
    <citation type="submission" date="2020-05" db="UniProtKB">
        <authorList>
            <consortium name="EnsemblMetazoa"/>
        </authorList>
    </citation>
    <scope>IDENTIFICATION</scope>
    <source>
        <strain evidence="1">IAEA</strain>
    </source>
</reference>
<dbReference type="AlphaFoldDB" id="A0A1B0BQX4"/>
<reference evidence="2" key="1">
    <citation type="submission" date="2015-01" db="EMBL/GenBank/DDBJ databases">
        <authorList>
            <person name="Aksoy S."/>
            <person name="Warren W."/>
            <person name="Wilson R.K."/>
        </authorList>
    </citation>
    <scope>NUCLEOTIDE SEQUENCE [LARGE SCALE GENOMIC DNA]</scope>
    <source>
        <strain evidence="2">IAEA</strain>
    </source>
</reference>
<sequence>MNEYACYDSKLAVKTLASTAANACLLDHAQEKNISQTNKDRTSTSNNILKFCRQRRSCLIMSVSYSVLIQYLTCPSLM</sequence>